<feature type="domain" description="Desulfoferrodoxin ferrous iron-binding" evidence="6">
    <location>
        <begin position="42"/>
        <end position="123"/>
    </location>
</feature>
<dbReference type="Gene3D" id="2.60.40.730">
    <property type="entry name" value="SOR catalytic domain"/>
    <property type="match status" value="1"/>
</dbReference>
<comment type="caution">
    <text evidence="7">The sequence shown here is derived from an EMBL/GenBank/DDBJ whole genome shotgun (WGS) entry which is preliminary data.</text>
</comment>
<proteinExistence type="inferred from homology"/>
<evidence type="ECO:0000256" key="3">
    <source>
        <dbReference type="ARBA" id="ARBA00022723"/>
    </source>
</evidence>
<dbReference type="PANTHER" id="PTHR36541">
    <property type="entry name" value="SUPEROXIDE REDUCTASE-RELATED"/>
    <property type="match status" value="1"/>
</dbReference>
<dbReference type="Pfam" id="PF01880">
    <property type="entry name" value="Desulfoferrodox"/>
    <property type="match status" value="1"/>
</dbReference>
<dbReference type="RefSeq" id="WP_062413090.1">
    <property type="nucleotide sequence ID" value="NZ_JAJCIO010000013.1"/>
</dbReference>
<evidence type="ECO:0000313" key="7">
    <source>
        <dbReference type="EMBL" id="MCQ5343111.1"/>
    </source>
</evidence>
<dbReference type="InterPro" id="IPR002742">
    <property type="entry name" value="Desulfoferrodoxin_Fe-bd_dom"/>
</dbReference>
<keyword evidence="3" id="KW-0479">Metal-binding</keyword>
<keyword evidence="4" id="KW-0249">Electron transport</keyword>
<evidence type="ECO:0000256" key="2">
    <source>
        <dbReference type="ARBA" id="ARBA00022448"/>
    </source>
</evidence>
<dbReference type="InterPro" id="IPR051233">
    <property type="entry name" value="Desulfoferrodoxin_SOR"/>
</dbReference>
<evidence type="ECO:0000256" key="5">
    <source>
        <dbReference type="ARBA" id="ARBA00023004"/>
    </source>
</evidence>
<dbReference type="EMBL" id="JANGEW010000016">
    <property type="protein sequence ID" value="MCQ5343111.1"/>
    <property type="molecule type" value="Genomic_DNA"/>
</dbReference>
<evidence type="ECO:0000313" key="8">
    <source>
        <dbReference type="Proteomes" id="UP001206692"/>
    </source>
</evidence>
<evidence type="ECO:0000256" key="4">
    <source>
        <dbReference type="ARBA" id="ARBA00022982"/>
    </source>
</evidence>
<organism evidence="7 8">
    <name type="scientific">Megasphaera massiliensis</name>
    <dbReference type="NCBI Taxonomy" id="1232428"/>
    <lineage>
        <taxon>Bacteria</taxon>
        <taxon>Bacillati</taxon>
        <taxon>Bacillota</taxon>
        <taxon>Negativicutes</taxon>
        <taxon>Veillonellales</taxon>
        <taxon>Veillonellaceae</taxon>
        <taxon>Megasphaera</taxon>
    </lineage>
</organism>
<sequence>MKHVEFYRNDADGKVLVVVGAQAPEEVIYAGQKLTHLVAGSVDAAQEKHVPCIQKIDNHLEVQVGSVIHPMEEKHYIEWIALVDDKGVDIRYLKPGEEPKAHFETGDNGEVYAYCNLHGLWKETFSVKEAPALDSAMCSPEFGGCVIHDV</sequence>
<gene>
    <name evidence="7" type="ORF">NE675_08790</name>
</gene>
<evidence type="ECO:0000259" key="6">
    <source>
        <dbReference type="Pfam" id="PF01880"/>
    </source>
</evidence>
<keyword evidence="8" id="KW-1185">Reference proteome</keyword>
<keyword evidence="5" id="KW-0408">Iron</keyword>
<dbReference type="NCBIfam" id="TIGR00332">
    <property type="entry name" value="neela_ferrous"/>
    <property type="match status" value="1"/>
</dbReference>
<evidence type="ECO:0000256" key="1">
    <source>
        <dbReference type="ARBA" id="ARBA00005941"/>
    </source>
</evidence>
<keyword evidence="2" id="KW-0813">Transport</keyword>
<comment type="similarity">
    <text evidence="1">Belongs to the desulfoferrodoxin family.</text>
</comment>
<name>A0ABT1ST99_9FIRM</name>
<dbReference type="PANTHER" id="PTHR36541:SF1">
    <property type="entry name" value="SUPEROXIDE REDUCTASE-RELATED"/>
    <property type="match status" value="1"/>
</dbReference>
<reference evidence="7 8" key="1">
    <citation type="submission" date="2022-06" db="EMBL/GenBank/DDBJ databases">
        <title>Isolation of gut microbiota from human fecal samples.</title>
        <authorList>
            <person name="Pamer E.G."/>
            <person name="Barat B."/>
            <person name="Waligurski E."/>
            <person name="Medina S."/>
            <person name="Paddock L."/>
            <person name="Mostad J."/>
        </authorList>
    </citation>
    <scope>NUCLEOTIDE SEQUENCE [LARGE SCALE GENOMIC DNA]</scope>
    <source>
        <strain evidence="7 8">DFI.1.1</strain>
    </source>
</reference>
<dbReference type="InterPro" id="IPR036073">
    <property type="entry name" value="Desulfoferrodoxin_Fe-bd_dom_sf"/>
</dbReference>
<protein>
    <submittedName>
        <fullName evidence="7">Desulfoferrodoxin family protein</fullName>
    </submittedName>
</protein>
<dbReference type="SUPFAM" id="SSF49367">
    <property type="entry name" value="Superoxide reductase-like"/>
    <property type="match status" value="1"/>
</dbReference>
<accession>A0ABT1ST99</accession>
<dbReference type="Proteomes" id="UP001206692">
    <property type="component" value="Unassembled WGS sequence"/>
</dbReference>